<dbReference type="PANTHER" id="PTHR43476:SF3">
    <property type="entry name" value="FAD-BINDING MONOOXYGENASE"/>
    <property type="match status" value="1"/>
</dbReference>
<evidence type="ECO:0000313" key="3">
    <source>
        <dbReference type="EMBL" id="GLK02129.1"/>
    </source>
</evidence>
<keyword evidence="4" id="KW-1185">Reference proteome</keyword>
<dbReference type="Gene3D" id="3.30.70.2450">
    <property type="match status" value="1"/>
</dbReference>
<dbReference type="Gene3D" id="3.50.50.60">
    <property type="entry name" value="FAD/NAD(P)-binding domain"/>
    <property type="match status" value="1"/>
</dbReference>
<dbReference type="InterPro" id="IPR036188">
    <property type="entry name" value="FAD/NAD-bd_sf"/>
</dbReference>
<dbReference type="GO" id="GO:0008688">
    <property type="term" value="F:3-(3-hydroxyphenyl)propionate hydroxylase activity"/>
    <property type="evidence" value="ECO:0007669"/>
    <property type="project" value="TreeGrafter"/>
</dbReference>
<evidence type="ECO:0000256" key="1">
    <source>
        <dbReference type="ARBA" id="ARBA00023002"/>
    </source>
</evidence>
<accession>A0A9W6HT32</accession>
<dbReference type="PROSITE" id="PS51257">
    <property type="entry name" value="PROKAR_LIPOPROTEIN"/>
    <property type="match status" value="1"/>
</dbReference>
<dbReference type="PRINTS" id="PR00420">
    <property type="entry name" value="RNGMNOXGNASE"/>
</dbReference>
<dbReference type="InterPro" id="IPR002938">
    <property type="entry name" value="FAD-bd"/>
</dbReference>
<dbReference type="EMBL" id="BSET01000002">
    <property type="protein sequence ID" value="GLK02129.1"/>
    <property type="molecule type" value="Genomic_DNA"/>
</dbReference>
<keyword evidence="1" id="KW-0560">Oxidoreductase</keyword>
<proteinExistence type="predicted"/>
<dbReference type="Proteomes" id="UP001142325">
    <property type="component" value="Unassembled WGS sequence"/>
</dbReference>
<name>A0A9W6HT32_9MICO</name>
<feature type="domain" description="FAD-binding" evidence="2">
    <location>
        <begin position="6"/>
        <end position="329"/>
    </location>
</feature>
<dbReference type="InterPro" id="IPR050631">
    <property type="entry name" value="PheA/TfdB_FAD_monoxygenase"/>
</dbReference>
<evidence type="ECO:0000313" key="4">
    <source>
        <dbReference type="Proteomes" id="UP001142325"/>
    </source>
</evidence>
<dbReference type="GO" id="GO:0071949">
    <property type="term" value="F:FAD binding"/>
    <property type="evidence" value="ECO:0007669"/>
    <property type="project" value="InterPro"/>
</dbReference>
<protein>
    <submittedName>
        <fullName evidence="3">Oxidoreductase</fullName>
    </submittedName>
</protein>
<gene>
    <name evidence="3" type="ORF">GCM10017596_18440</name>
</gene>
<dbReference type="SUPFAM" id="SSF51905">
    <property type="entry name" value="FAD/NAD(P)-binding domain"/>
    <property type="match status" value="1"/>
</dbReference>
<evidence type="ECO:0000259" key="2">
    <source>
        <dbReference type="Pfam" id="PF01494"/>
    </source>
</evidence>
<sequence length="373" mass="40346">MRGPDHEVAIIGAGPVGMLLACLLAQDGRDVVVFEQRPSSSERGRAIGVHPPGLAALGAAGIAGRLRKQALCLDGGEVLSEGRILARMDFPPEHPVHTLPQQRVDALLSARFEEFTEGVQRGRRVRAVTPDGGQMRLAVDAQEVTASLVIAADGVRSERRGDVGIGWRRRPGRADYVMVDVDDPGTDAQARLFLEPSGLVESFPLPDGRRWVLFQAPEEPIRSVADLRRVIAARTGEAPMIPDDTELSEFRAQQHCAARFVHGRMILLGDAAHETSPIGGQGMNLGWVHAQRLAAAIRQGGALGGTQLAPLLDLWEGRALRAARRAQRRSAFYMAMGRPANALTLPFRDLLVRALGSDALREHTAAAITMRRV</sequence>
<dbReference type="PANTHER" id="PTHR43476">
    <property type="entry name" value="3-(3-HYDROXY-PHENYL)PROPIONATE/3-HYDROXYCINNAMIC ACID HYDROXYLASE"/>
    <property type="match status" value="1"/>
</dbReference>
<reference evidence="3" key="1">
    <citation type="journal article" date="2014" name="Int. J. Syst. Evol. Microbiol.">
        <title>Complete genome sequence of Corynebacterium casei LMG S-19264T (=DSM 44701T), isolated from a smear-ripened cheese.</title>
        <authorList>
            <consortium name="US DOE Joint Genome Institute (JGI-PGF)"/>
            <person name="Walter F."/>
            <person name="Albersmeier A."/>
            <person name="Kalinowski J."/>
            <person name="Ruckert C."/>
        </authorList>
    </citation>
    <scope>NUCLEOTIDE SEQUENCE</scope>
    <source>
        <strain evidence="3">VKM Ac-1958</strain>
    </source>
</reference>
<dbReference type="GO" id="GO:0019622">
    <property type="term" value="P:3-(3-hydroxy)phenylpropionate catabolic process"/>
    <property type="evidence" value="ECO:0007669"/>
    <property type="project" value="TreeGrafter"/>
</dbReference>
<dbReference type="AlphaFoldDB" id="A0A9W6HT32"/>
<comment type="caution">
    <text evidence="3">The sequence shown here is derived from an EMBL/GenBank/DDBJ whole genome shotgun (WGS) entry which is preliminary data.</text>
</comment>
<dbReference type="RefSeq" id="WP_204939704.1">
    <property type="nucleotide sequence ID" value="NZ_BAAAUM010000002.1"/>
</dbReference>
<dbReference type="Pfam" id="PF01494">
    <property type="entry name" value="FAD_binding_3"/>
    <property type="match status" value="1"/>
</dbReference>
<reference evidence="3" key="2">
    <citation type="submission" date="2023-01" db="EMBL/GenBank/DDBJ databases">
        <authorList>
            <person name="Sun Q."/>
            <person name="Evtushenko L."/>
        </authorList>
    </citation>
    <scope>NUCLEOTIDE SEQUENCE</scope>
    <source>
        <strain evidence="3">VKM Ac-1958</strain>
    </source>
</reference>
<organism evidence="3 4">
    <name type="scientific">Microbacterium keratanolyticum</name>
    <dbReference type="NCBI Taxonomy" id="67574"/>
    <lineage>
        <taxon>Bacteria</taxon>
        <taxon>Bacillati</taxon>
        <taxon>Actinomycetota</taxon>
        <taxon>Actinomycetes</taxon>
        <taxon>Micrococcales</taxon>
        <taxon>Microbacteriaceae</taxon>
        <taxon>Microbacterium</taxon>
    </lineage>
</organism>